<proteinExistence type="predicted"/>
<evidence type="ECO:0000313" key="6">
    <source>
        <dbReference type="EMBL" id="EDO31119.1"/>
    </source>
</evidence>
<dbReference type="GO" id="GO:0000981">
    <property type="term" value="F:DNA-binding transcription factor activity, RNA polymerase II-specific"/>
    <property type="evidence" value="ECO:0000318"/>
    <property type="project" value="GO_Central"/>
</dbReference>
<evidence type="ECO:0000256" key="3">
    <source>
        <dbReference type="ARBA" id="ARBA00023163"/>
    </source>
</evidence>
<dbReference type="GO" id="GO:0005634">
    <property type="term" value="C:nucleus"/>
    <property type="evidence" value="ECO:0000318"/>
    <property type="project" value="GO_Central"/>
</dbReference>
<dbReference type="OMA" id="RIYASVC"/>
<dbReference type="EMBL" id="DS469934">
    <property type="protein sequence ID" value="EDO31119.1"/>
    <property type="molecule type" value="Genomic_DNA"/>
</dbReference>
<protein>
    <recommendedName>
        <fullName evidence="5">BZIP domain-containing protein</fullName>
    </recommendedName>
</protein>
<dbReference type="GO" id="GO:0000978">
    <property type="term" value="F:RNA polymerase II cis-regulatory region sequence-specific DNA binding"/>
    <property type="evidence" value="ECO:0000318"/>
    <property type="project" value="GO_Central"/>
</dbReference>
<feature type="coiled-coil region" evidence="4">
    <location>
        <begin position="62"/>
        <end position="89"/>
    </location>
</feature>
<dbReference type="PANTHER" id="PTHR10129:SF48">
    <property type="entry name" value="MAF-S, ISOFORM B"/>
    <property type="match status" value="1"/>
</dbReference>
<dbReference type="PANTHER" id="PTHR10129">
    <property type="entry name" value="TRANSCRIPTION FACTOR MAF"/>
    <property type="match status" value="1"/>
</dbReference>
<dbReference type="GO" id="GO:0006357">
    <property type="term" value="P:regulation of transcription by RNA polymerase II"/>
    <property type="evidence" value="ECO:0000318"/>
    <property type="project" value="GO_Central"/>
</dbReference>
<feature type="non-terminal residue" evidence="6">
    <location>
        <position position="1"/>
    </location>
</feature>
<dbReference type="Gene3D" id="1.20.5.170">
    <property type="match status" value="1"/>
</dbReference>
<dbReference type="InterPro" id="IPR024874">
    <property type="entry name" value="Transcription_factor_Maf_fam"/>
</dbReference>
<feature type="domain" description="BZIP" evidence="5">
    <location>
        <begin position="30"/>
        <end position="93"/>
    </location>
</feature>
<evidence type="ECO:0000256" key="2">
    <source>
        <dbReference type="ARBA" id="ARBA00023125"/>
    </source>
</evidence>
<keyword evidence="1" id="KW-0805">Transcription regulation</keyword>
<evidence type="ECO:0000259" key="5">
    <source>
        <dbReference type="PROSITE" id="PS50217"/>
    </source>
</evidence>
<evidence type="ECO:0000256" key="4">
    <source>
        <dbReference type="SAM" id="Coils"/>
    </source>
</evidence>
<gene>
    <name evidence="6" type="ORF">NEMVEDRAFT_v1g18367</name>
</gene>
<name>A7SYT9_NEMVE</name>
<evidence type="ECO:0000313" key="7">
    <source>
        <dbReference type="Proteomes" id="UP000001593"/>
    </source>
</evidence>
<keyword evidence="2" id="KW-0238">DNA-binding</keyword>
<dbReference type="PROSITE" id="PS50217">
    <property type="entry name" value="BZIP"/>
    <property type="match status" value="1"/>
</dbReference>
<dbReference type="eggNOG" id="KOG4196">
    <property type="taxonomic scope" value="Eukaryota"/>
</dbReference>
<dbReference type="InParanoid" id="A7SYT9"/>
<keyword evidence="4" id="KW-0175">Coiled coil</keyword>
<dbReference type="IntAct" id="A7SYT9">
    <property type="interactions" value="1"/>
</dbReference>
<sequence length="93" mass="11334">EEFTDEQLLKIPVKELNRKMRGLENSEIVRLRKRRRSLKNRIYASVCKKKRVAEQKTYEVQNRILVKERNTLKMELEKVKTERDKIKEAYQTL</sequence>
<dbReference type="Proteomes" id="UP000001593">
    <property type="component" value="Unassembled WGS sequence"/>
</dbReference>
<dbReference type="InterPro" id="IPR004827">
    <property type="entry name" value="bZIP"/>
</dbReference>
<dbReference type="Pfam" id="PF03131">
    <property type="entry name" value="bZIP_Maf"/>
    <property type="match status" value="1"/>
</dbReference>
<dbReference type="PhylomeDB" id="A7SYT9"/>
<keyword evidence="7" id="KW-1185">Reference proteome</keyword>
<accession>A7SYT9</accession>
<keyword evidence="3" id="KW-0804">Transcription</keyword>
<dbReference type="STRING" id="45351.A7SYT9"/>
<dbReference type="AlphaFoldDB" id="A7SYT9"/>
<feature type="non-terminal residue" evidence="6">
    <location>
        <position position="93"/>
    </location>
</feature>
<dbReference type="HOGENOM" id="CLU_112948_2_0_1"/>
<reference evidence="6 7" key="1">
    <citation type="journal article" date="2007" name="Science">
        <title>Sea anemone genome reveals ancestral eumetazoan gene repertoire and genomic organization.</title>
        <authorList>
            <person name="Putnam N.H."/>
            <person name="Srivastava M."/>
            <person name="Hellsten U."/>
            <person name="Dirks B."/>
            <person name="Chapman J."/>
            <person name="Salamov A."/>
            <person name="Terry A."/>
            <person name="Shapiro H."/>
            <person name="Lindquist E."/>
            <person name="Kapitonov V.V."/>
            <person name="Jurka J."/>
            <person name="Genikhovich G."/>
            <person name="Grigoriev I.V."/>
            <person name="Lucas S.M."/>
            <person name="Steele R.E."/>
            <person name="Finnerty J.R."/>
            <person name="Technau U."/>
            <person name="Martindale M.Q."/>
            <person name="Rokhsar D.S."/>
        </authorList>
    </citation>
    <scope>NUCLEOTIDE SEQUENCE [LARGE SCALE GENOMIC DNA]</scope>
    <source>
        <strain evidence="7">CH2 X CH6</strain>
    </source>
</reference>
<organism evidence="6 7">
    <name type="scientific">Nematostella vectensis</name>
    <name type="common">Starlet sea anemone</name>
    <dbReference type="NCBI Taxonomy" id="45351"/>
    <lineage>
        <taxon>Eukaryota</taxon>
        <taxon>Metazoa</taxon>
        <taxon>Cnidaria</taxon>
        <taxon>Anthozoa</taxon>
        <taxon>Hexacorallia</taxon>
        <taxon>Actiniaria</taxon>
        <taxon>Edwardsiidae</taxon>
        <taxon>Nematostella</taxon>
    </lineage>
</organism>
<dbReference type="SUPFAM" id="SSF47454">
    <property type="entry name" value="A DNA-binding domain in eukaryotic transcription factors"/>
    <property type="match status" value="1"/>
</dbReference>
<dbReference type="InterPro" id="IPR004826">
    <property type="entry name" value="bZIP_Maf"/>
</dbReference>
<evidence type="ECO:0000256" key="1">
    <source>
        <dbReference type="ARBA" id="ARBA00023015"/>
    </source>
</evidence>
<dbReference type="InterPro" id="IPR008917">
    <property type="entry name" value="TF_DNA-bd_sf"/>
</dbReference>